<reference evidence="1 2" key="1">
    <citation type="submission" date="2022-04" db="EMBL/GenBank/DDBJ databases">
        <title>Positive selection, recombination, and allopatry shape intraspecific diversity of widespread and dominant cyanobacteria.</title>
        <authorList>
            <person name="Wei J."/>
            <person name="Shu W."/>
            <person name="Hu C."/>
        </authorList>
    </citation>
    <scope>NUCLEOTIDE SEQUENCE [LARGE SCALE GENOMIC DNA]</scope>
    <source>
        <strain evidence="1 2">GB2-A4</strain>
    </source>
</reference>
<comment type="caution">
    <text evidence="1">The sequence shown here is derived from an EMBL/GenBank/DDBJ whole genome shotgun (WGS) entry which is preliminary data.</text>
</comment>
<dbReference type="EMBL" id="JAMPKM010000012">
    <property type="protein sequence ID" value="MEP0819158.1"/>
    <property type="molecule type" value="Genomic_DNA"/>
</dbReference>
<protein>
    <submittedName>
        <fullName evidence="1">Uncharacterized protein</fullName>
    </submittedName>
</protein>
<name>A0ABV0JD05_9CYAN</name>
<dbReference type="Proteomes" id="UP001464891">
    <property type="component" value="Unassembled WGS sequence"/>
</dbReference>
<keyword evidence="2" id="KW-1185">Reference proteome</keyword>
<accession>A0ABV0JD05</accession>
<proteinExistence type="predicted"/>
<evidence type="ECO:0000313" key="2">
    <source>
        <dbReference type="Proteomes" id="UP001464891"/>
    </source>
</evidence>
<organism evidence="1 2">
    <name type="scientific">Trichocoleus desertorum GB2-A4</name>
    <dbReference type="NCBI Taxonomy" id="2933944"/>
    <lineage>
        <taxon>Bacteria</taxon>
        <taxon>Bacillati</taxon>
        <taxon>Cyanobacteriota</taxon>
        <taxon>Cyanophyceae</taxon>
        <taxon>Leptolyngbyales</taxon>
        <taxon>Trichocoleusaceae</taxon>
        <taxon>Trichocoleus</taxon>
    </lineage>
</organism>
<evidence type="ECO:0000313" key="1">
    <source>
        <dbReference type="EMBL" id="MEP0819158.1"/>
    </source>
</evidence>
<dbReference type="RefSeq" id="WP_190432277.1">
    <property type="nucleotide sequence ID" value="NZ_JAMPKM010000012.1"/>
</dbReference>
<gene>
    <name evidence="1" type="ORF">NC998_18825</name>
</gene>
<sequence length="53" mass="5935">MTEKNVEQQAAEINQEVQALVEKTDECAAQIDMEEMLKVGKKTAQELQQPTEG</sequence>